<keyword evidence="1" id="KW-0472">Membrane</keyword>
<proteinExistence type="predicted"/>
<name>B9SSK8_RICCO</name>
<sequence length="93" mass="10197">MATTEIALGRNEDKRCSALVAATMSDFDGVCCWELKLLKMSVVNGLLFLSGSISWLNLAELIVVVARYGGTVTGAAVVLLQVRWWCFKEMVLL</sequence>
<keyword evidence="3" id="KW-1185">Reference proteome</keyword>
<feature type="transmembrane region" description="Helical" evidence="1">
    <location>
        <begin position="65"/>
        <end position="86"/>
    </location>
</feature>
<feature type="transmembrane region" description="Helical" evidence="1">
    <location>
        <begin position="42"/>
        <end position="59"/>
    </location>
</feature>
<dbReference type="InParanoid" id="B9SSK8"/>
<evidence type="ECO:0008006" key="4">
    <source>
        <dbReference type="Google" id="ProtNLM"/>
    </source>
</evidence>
<dbReference type="Proteomes" id="UP000008311">
    <property type="component" value="Unassembled WGS sequence"/>
</dbReference>
<evidence type="ECO:0000256" key="1">
    <source>
        <dbReference type="SAM" id="Phobius"/>
    </source>
</evidence>
<accession>B9SSK8</accession>
<evidence type="ECO:0000313" key="3">
    <source>
        <dbReference type="Proteomes" id="UP000008311"/>
    </source>
</evidence>
<organism evidence="2 3">
    <name type="scientific">Ricinus communis</name>
    <name type="common">Castor bean</name>
    <dbReference type="NCBI Taxonomy" id="3988"/>
    <lineage>
        <taxon>Eukaryota</taxon>
        <taxon>Viridiplantae</taxon>
        <taxon>Streptophyta</taxon>
        <taxon>Embryophyta</taxon>
        <taxon>Tracheophyta</taxon>
        <taxon>Spermatophyta</taxon>
        <taxon>Magnoliopsida</taxon>
        <taxon>eudicotyledons</taxon>
        <taxon>Gunneridae</taxon>
        <taxon>Pentapetalae</taxon>
        <taxon>rosids</taxon>
        <taxon>fabids</taxon>
        <taxon>Malpighiales</taxon>
        <taxon>Euphorbiaceae</taxon>
        <taxon>Acalyphoideae</taxon>
        <taxon>Acalypheae</taxon>
        <taxon>Ricinus</taxon>
    </lineage>
</organism>
<protein>
    <recommendedName>
        <fullName evidence="4">Transmembrane protein</fullName>
    </recommendedName>
</protein>
<keyword evidence="1" id="KW-0812">Transmembrane</keyword>
<gene>
    <name evidence="2" type="ORF">RCOM_0984890</name>
</gene>
<evidence type="ECO:0000313" key="2">
    <source>
        <dbReference type="EMBL" id="EEF33396.1"/>
    </source>
</evidence>
<dbReference type="AlphaFoldDB" id="B9SSK8"/>
<keyword evidence="1" id="KW-1133">Transmembrane helix</keyword>
<reference evidence="3" key="1">
    <citation type="journal article" date="2010" name="Nat. Biotechnol.">
        <title>Draft genome sequence of the oilseed species Ricinus communis.</title>
        <authorList>
            <person name="Chan A.P."/>
            <person name="Crabtree J."/>
            <person name="Zhao Q."/>
            <person name="Lorenzi H."/>
            <person name="Orvis J."/>
            <person name="Puiu D."/>
            <person name="Melake-Berhan A."/>
            <person name="Jones K.M."/>
            <person name="Redman J."/>
            <person name="Chen G."/>
            <person name="Cahoon E.B."/>
            <person name="Gedil M."/>
            <person name="Stanke M."/>
            <person name="Haas B.J."/>
            <person name="Wortman J.R."/>
            <person name="Fraser-Liggett C.M."/>
            <person name="Ravel J."/>
            <person name="Rabinowicz P.D."/>
        </authorList>
    </citation>
    <scope>NUCLEOTIDE SEQUENCE [LARGE SCALE GENOMIC DNA]</scope>
    <source>
        <strain evidence="3">cv. Hale</strain>
    </source>
</reference>
<dbReference type="EMBL" id="EQ974115">
    <property type="protein sequence ID" value="EEF33396.1"/>
    <property type="molecule type" value="Genomic_DNA"/>
</dbReference>